<organism evidence="1 2">
    <name type="scientific">Austropuccinia psidii MF-1</name>
    <dbReference type="NCBI Taxonomy" id="1389203"/>
    <lineage>
        <taxon>Eukaryota</taxon>
        <taxon>Fungi</taxon>
        <taxon>Dikarya</taxon>
        <taxon>Basidiomycota</taxon>
        <taxon>Pucciniomycotina</taxon>
        <taxon>Pucciniomycetes</taxon>
        <taxon>Pucciniales</taxon>
        <taxon>Sphaerophragmiaceae</taxon>
        <taxon>Austropuccinia</taxon>
    </lineage>
</organism>
<evidence type="ECO:0000313" key="2">
    <source>
        <dbReference type="Proteomes" id="UP000765509"/>
    </source>
</evidence>
<proteinExistence type="predicted"/>
<keyword evidence="2" id="KW-1185">Reference proteome</keyword>
<comment type="caution">
    <text evidence="1">The sequence shown here is derived from an EMBL/GenBank/DDBJ whole genome shotgun (WGS) entry which is preliminary data.</text>
</comment>
<dbReference type="Proteomes" id="UP000765509">
    <property type="component" value="Unassembled WGS sequence"/>
</dbReference>
<dbReference type="EMBL" id="AVOT02061623">
    <property type="protein sequence ID" value="MBW0554816.1"/>
    <property type="molecule type" value="Genomic_DNA"/>
</dbReference>
<protein>
    <submittedName>
        <fullName evidence="1">Uncharacterized protein</fullName>
    </submittedName>
</protein>
<reference evidence="1" key="1">
    <citation type="submission" date="2021-03" db="EMBL/GenBank/DDBJ databases">
        <title>Draft genome sequence of rust myrtle Austropuccinia psidii MF-1, a brazilian biotype.</title>
        <authorList>
            <person name="Quecine M.C."/>
            <person name="Pachon D.M.R."/>
            <person name="Bonatelli M.L."/>
            <person name="Correr F.H."/>
            <person name="Franceschini L.M."/>
            <person name="Leite T.F."/>
            <person name="Margarido G.R.A."/>
            <person name="Almeida C.A."/>
            <person name="Ferrarezi J.A."/>
            <person name="Labate C.A."/>
        </authorList>
    </citation>
    <scope>NUCLEOTIDE SEQUENCE</scope>
    <source>
        <strain evidence="1">MF-1</strain>
    </source>
</reference>
<name>A0A9Q3J3E4_9BASI</name>
<gene>
    <name evidence="1" type="ORF">O181_094531</name>
</gene>
<accession>A0A9Q3J3E4</accession>
<evidence type="ECO:0000313" key="1">
    <source>
        <dbReference type="EMBL" id="MBW0554816.1"/>
    </source>
</evidence>
<dbReference type="AlphaFoldDB" id="A0A9Q3J3E4"/>
<sequence length="90" mass="10149">MYGGMPPYVCPGSLVLPRIPTRHTQILMPVQDSNVSHTKPCAVNPYTREAFQKFLTPFQAPETSHAKSLRLYMFPTIQIIAYARAASRQL</sequence>